<dbReference type="InterPro" id="IPR003594">
    <property type="entry name" value="HATPase_dom"/>
</dbReference>
<evidence type="ECO:0000256" key="6">
    <source>
        <dbReference type="ARBA" id="ARBA00022840"/>
    </source>
</evidence>
<evidence type="ECO:0000256" key="8">
    <source>
        <dbReference type="SAM" id="Phobius"/>
    </source>
</evidence>
<dbReference type="EMBL" id="RAQJ01000001">
    <property type="protein sequence ID" value="RKE98963.1"/>
    <property type="molecule type" value="Genomic_DNA"/>
</dbReference>
<feature type="domain" description="Histidine kinase" evidence="9">
    <location>
        <begin position="236"/>
        <end position="458"/>
    </location>
</feature>
<protein>
    <recommendedName>
        <fullName evidence="2">histidine kinase</fullName>
        <ecNumber evidence="2">2.7.13.3</ecNumber>
    </recommendedName>
</protein>
<evidence type="ECO:0000256" key="5">
    <source>
        <dbReference type="ARBA" id="ARBA00022777"/>
    </source>
</evidence>
<dbReference type="InterPro" id="IPR005467">
    <property type="entry name" value="His_kinase_dom"/>
</dbReference>
<dbReference type="InterPro" id="IPR036890">
    <property type="entry name" value="HATPase_C_sf"/>
</dbReference>
<keyword evidence="5 10" id="KW-0418">Kinase</keyword>
<keyword evidence="4" id="KW-0547">Nucleotide-binding</keyword>
<dbReference type="Proteomes" id="UP000284892">
    <property type="component" value="Unassembled WGS sequence"/>
</dbReference>
<evidence type="ECO:0000256" key="3">
    <source>
        <dbReference type="ARBA" id="ARBA00022679"/>
    </source>
</evidence>
<evidence type="ECO:0000256" key="2">
    <source>
        <dbReference type="ARBA" id="ARBA00012438"/>
    </source>
</evidence>
<dbReference type="RefSeq" id="WP_120200143.1">
    <property type="nucleotide sequence ID" value="NZ_RAQJ01000001.1"/>
</dbReference>
<keyword evidence="8" id="KW-1133">Transmembrane helix</keyword>
<name>A0A420DXM2_9FLAO</name>
<keyword evidence="8" id="KW-0472">Membrane</keyword>
<keyword evidence="7" id="KW-0902">Two-component regulatory system</keyword>
<keyword evidence="8" id="KW-0812">Transmembrane</keyword>
<evidence type="ECO:0000259" key="9">
    <source>
        <dbReference type="PROSITE" id="PS50109"/>
    </source>
</evidence>
<dbReference type="Pfam" id="PF02518">
    <property type="entry name" value="HATPase_c"/>
    <property type="match status" value="1"/>
</dbReference>
<accession>A0A420DXM2</accession>
<evidence type="ECO:0000256" key="7">
    <source>
        <dbReference type="ARBA" id="ARBA00023012"/>
    </source>
</evidence>
<dbReference type="OrthoDB" id="1931120at2"/>
<dbReference type="AlphaFoldDB" id="A0A420DXM2"/>
<evidence type="ECO:0000256" key="1">
    <source>
        <dbReference type="ARBA" id="ARBA00000085"/>
    </source>
</evidence>
<dbReference type="PANTHER" id="PTHR43065">
    <property type="entry name" value="SENSOR HISTIDINE KINASE"/>
    <property type="match status" value="1"/>
</dbReference>
<dbReference type="PANTHER" id="PTHR43065:SF46">
    <property type="entry name" value="C4-DICARBOXYLATE TRANSPORT SENSOR PROTEIN DCTB"/>
    <property type="match status" value="1"/>
</dbReference>
<dbReference type="GO" id="GO:0005524">
    <property type="term" value="F:ATP binding"/>
    <property type="evidence" value="ECO:0007669"/>
    <property type="project" value="UniProtKB-KW"/>
</dbReference>
<gene>
    <name evidence="10" type="ORF">BXY80_1061</name>
</gene>
<comment type="catalytic activity">
    <reaction evidence="1">
        <text>ATP + protein L-histidine = ADP + protein N-phospho-L-histidine.</text>
        <dbReference type="EC" id="2.7.13.3"/>
    </reaction>
</comment>
<reference evidence="10 11" key="1">
    <citation type="submission" date="2018-09" db="EMBL/GenBank/DDBJ databases">
        <title>Genomic Encyclopedia of Archaeal and Bacterial Type Strains, Phase II (KMG-II): from individual species to whole genera.</title>
        <authorList>
            <person name="Goeker M."/>
        </authorList>
    </citation>
    <scope>NUCLEOTIDE SEQUENCE [LARGE SCALE GENOMIC DNA]</scope>
    <source>
        <strain evidence="10 11">DSM 26283</strain>
    </source>
</reference>
<keyword evidence="3" id="KW-0808">Transferase</keyword>
<comment type="caution">
    <text evidence="10">The sequence shown here is derived from an EMBL/GenBank/DDBJ whole genome shotgun (WGS) entry which is preliminary data.</text>
</comment>
<dbReference type="PROSITE" id="PS50109">
    <property type="entry name" value="HIS_KIN"/>
    <property type="match status" value="1"/>
</dbReference>
<feature type="transmembrane region" description="Helical" evidence="8">
    <location>
        <begin position="9"/>
        <end position="28"/>
    </location>
</feature>
<evidence type="ECO:0000313" key="11">
    <source>
        <dbReference type="Proteomes" id="UP000284892"/>
    </source>
</evidence>
<dbReference type="InterPro" id="IPR004358">
    <property type="entry name" value="Sig_transdc_His_kin-like_C"/>
</dbReference>
<proteinExistence type="predicted"/>
<keyword evidence="11" id="KW-1185">Reference proteome</keyword>
<feature type="transmembrane region" description="Helical" evidence="8">
    <location>
        <begin position="34"/>
        <end position="53"/>
    </location>
</feature>
<dbReference type="GO" id="GO:0000160">
    <property type="term" value="P:phosphorelay signal transduction system"/>
    <property type="evidence" value="ECO:0007669"/>
    <property type="project" value="UniProtKB-KW"/>
</dbReference>
<dbReference type="SUPFAM" id="SSF55874">
    <property type="entry name" value="ATPase domain of HSP90 chaperone/DNA topoisomerase II/histidine kinase"/>
    <property type="match status" value="1"/>
</dbReference>
<dbReference type="SMART" id="SM00387">
    <property type="entry name" value="HATPase_c"/>
    <property type="match status" value="1"/>
</dbReference>
<dbReference type="GO" id="GO:0004673">
    <property type="term" value="F:protein histidine kinase activity"/>
    <property type="evidence" value="ECO:0007669"/>
    <property type="project" value="UniProtKB-EC"/>
</dbReference>
<keyword evidence="6" id="KW-0067">ATP-binding</keyword>
<organism evidence="10 11">
    <name type="scientific">Ichthyenterobacterium magnum</name>
    <dbReference type="NCBI Taxonomy" id="1230530"/>
    <lineage>
        <taxon>Bacteria</taxon>
        <taxon>Pseudomonadati</taxon>
        <taxon>Bacteroidota</taxon>
        <taxon>Flavobacteriia</taxon>
        <taxon>Flavobacteriales</taxon>
        <taxon>Flavobacteriaceae</taxon>
        <taxon>Ichthyenterobacterium</taxon>
    </lineage>
</organism>
<evidence type="ECO:0000313" key="10">
    <source>
        <dbReference type="EMBL" id="RKE98963.1"/>
    </source>
</evidence>
<evidence type="ECO:0000256" key="4">
    <source>
        <dbReference type="ARBA" id="ARBA00022741"/>
    </source>
</evidence>
<sequence length="458" mass="51847">MIKRFTLQVATRILIIVCFCVLLSYFLIKNLWFSSAGVGLLIIVQVIFLIKYVNNTNYSLVKFLDALKNEDYSVYFSPSKKGDSFAKVFEDFNLIIKIFKRNKIEKEAQHKYFKYILEHVNLGIISIKKDDLYNDESNEELLFLNKAACTILKSPKHKYWHRLANHTPWLVNKIKEIAEGGKTLVDFGDEIEQKQLSLEVIPLQLLNSTYLIITFQDIKSEIEQKEVEAWHNVIRILAHEMLNSFTPVSSLAATIKSITEDDNGKLLASHEFEQDDIHDINIAASTIKKRSDGLLVFVNDYRTISNVPIPQKKLVNIKQFLSNINLLMSPLAEAQSINLKLAIIPANANINADGKLIEQVLINLINNSIHALKGVENPIIKIDCSIEENKTIISVSDNGKGIEEQIINQIFIPFFTTKKNGSGIGLSLSKSIMKKHDGNLLVSSIPGVQTTFSLIFKN</sequence>
<dbReference type="Gene3D" id="3.30.565.10">
    <property type="entry name" value="Histidine kinase-like ATPase, C-terminal domain"/>
    <property type="match status" value="1"/>
</dbReference>
<dbReference type="EC" id="2.7.13.3" evidence="2"/>
<dbReference type="PRINTS" id="PR00344">
    <property type="entry name" value="BCTRLSENSOR"/>
</dbReference>